<feature type="domain" description="Rhodanese" evidence="3">
    <location>
        <begin position="164"/>
        <end position="276"/>
    </location>
</feature>
<keyword evidence="1" id="KW-0808">Transferase</keyword>
<reference evidence="4" key="1">
    <citation type="submission" date="2020-10" db="EMBL/GenBank/DDBJ databases">
        <authorList>
            <person name="Lu T."/>
            <person name="Wang Q."/>
            <person name="Han X."/>
        </authorList>
    </citation>
    <scope>NUCLEOTIDE SEQUENCE</scope>
    <source>
        <strain evidence="4">WQ 117</strain>
    </source>
</reference>
<dbReference type="SUPFAM" id="SSF52821">
    <property type="entry name" value="Rhodanese/Cell cycle control phosphatase"/>
    <property type="match status" value="2"/>
</dbReference>
<accession>A0A8J7FN10</accession>
<gene>
    <name evidence="4" type="ORF">IM532_00310</name>
</gene>
<dbReference type="PANTHER" id="PTHR11364">
    <property type="entry name" value="THIOSULFATE SULFERTANSFERASE"/>
    <property type="match status" value="1"/>
</dbReference>
<dbReference type="PROSITE" id="PS50206">
    <property type="entry name" value="RHODANESE_3"/>
    <property type="match status" value="2"/>
</dbReference>
<dbReference type="RefSeq" id="WP_194181448.1">
    <property type="nucleotide sequence ID" value="NZ_JADGIK010000001.1"/>
</dbReference>
<dbReference type="GO" id="GO:0004792">
    <property type="term" value="F:thiosulfate-cyanide sulfurtransferase activity"/>
    <property type="evidence" value="ECO:0007669"/>
    <property type="project" value="TreeGrafter"/>
</dbReference>
<dbReference type="CDD" id="cd01448">
    <property type="entry name" value="TST_Repeat_1"/>
    <property type="match status" value="1"/>
</dbReference>
<dbReference type="InterPro" id="IPR045078">
    <property type="entry name" value="TST/MPST-like"/>
</dbReference>
<dbReference type="InterPro" id="IPR001763">
    <property type="entry name" value="Rhodanese-like_dom"/>
</dbReference>
<dbReference type="SMART" id="SM00450">
    <property type="entry name" value="RHOD"/>
    <property type="match status" value="2"/>
</dbReference>
<dbReference type="InterPro" id="IPR036873">
    <property type="entry name" value="Rhodanese-like_dom_sf"/>
</dbReference>
<feature type="domain" description="Rhodanese" evidence="3">
    <location>
        <begin position="18"/>
        <end position="133"/>
    </location>
</feature>
<evidence type="ECO:0000259" key="3">
    <source>
        <dbReference type="PROSITE" id="PS50206"/>
    </source>
</evidence>
<evidence type="ECO:0000313" key="4">
    <source>
        <dbReference type="EMBL" id="MBF0595914.1"/>
    </source>
</evidence>
<dbReference type="PANTHER" id="PTHR11364:SF27">
    <property type="entry name" value="SULFURTRANSFERASE"/>
    <property type="match status" value="1"/>
</dbReference>
<dbReference type="EMBL" id="JADGIK010000001">
    <property type="protein sequence ID" value="MBF0595914.1"/>
    <property type="molecule type" value="Genomic_DNA"/>
</dbReference>
<dbReference type="AlphaFoldDB" id="A0A8J7FN10"/>
<dbReference type="Proteomes" id="UP000608754">
    <property type="component" value="Unassembled WGS sequence"/>
</dbReference>
<evidence type="ECO:0000256" key="1">
    <source>
        <dbReference type="ARBA" id="ARBA00022679"/>
    </source>
</evidence>
<comment type="caution">
    <text evidence="4">The sequence shown here is derived from an EMBL/GenBank/DDBJ whole genome shotgun (WGS) entry which is preliminary data.</text>
</comment>
<proteinExistence type="predicted"/>
<sequence>MKFKSPIISSTELLSILDNENLIILDCTIDKVGKSLKDETLELIPNSRFFDLENRFSDHKSAFPHTLVSPQFFTREAQLLGINNESILVCYDRWGVYSSPRAWWMFKTMGFNDVYVLNGGLNAWKEENKATKSFYAPAEYLGNFVANLNENWLANVNDVLDSLENKDIKVIDARSNERFYGLVDEPRAGLRKGHIPNALNVPFEEVLKNSHYRSDEELKNILGENSEKEELIFTCGSGITASILALANHQIHPRQISKVYDGSWAEWGKDEELPIE</sequence>
<keyword evidence="2" id="KW-0677">Repeat</keyword>
<dbReference type="CDD" id="cd01449">
    <property type="entry name" value="TST_Repeat_2"/>
    <property type="match status" value="1"/>
</dbReference>
<evidence type="ECO:0000313" key="5">
    <source>
        <dbReference type="Proteomes" id="UP000608754"/>
    </source>
</evidence>
<name>A0A8J7FN10_9FLAO</name>
<protein>
    <submittedName>
        <fullName evidence="4">Sulfurtransferase</fullName>
    </submittedName>
</protein>
<dbReference type="Gene3D" id="3.40.250.10">
    <property type="entry name" value="Rhodanese-like domain"/>
    <property type="match status" value="2"/>
</dbReference>
<organism evidence="4 5">
    <name type="scientific">Faecalibacter rhinopitheci</name>
    <dbReference type="NCBI Taxonomy" id="2779678"/>
    <lineage>
        <taxon>Bacteria</taxon>
        <taxon>Pseudomonadati</taxon>
        <taxon>Bacteroidota</taxon>
        <taxon>Flavobacteriia</taxon>
        <taxon>Flavobacteriales</taxon>
        <taxon>Weeksellaceae</taxon>
        <taxon>Faecalibacter</taxon>
    </lineage>
</organism>
<keyword evidence="5" id="KW-1185">Reference proteome</keyword>
<evidence type="ECO:0000256" key="2">
    <source>
        <dbReference type="ARBA" id="ARBA00022737"/>
    </source>
</evidence>
<dbReference type="Pfam" id="PF00581">
    <property type="entry name" value="Rhodanese"/>
    <property type="match status" value="2"/>
</dbReference>